<dbReference type="EMBL" id="JANBOI010000580">
    <property type="protein sequence ID" value="KAJ1729628.1"/>
    <property type="molecule type" value="Genomic_DNA"/>
</dbReference>
<feature type="region of interest" description="Disordered" evidence="1">
    <location>
        <begin position="785"/>
        <end position="842"/>
    </location>
</feature>
<accession>A0A9W8CWA0</accession>
<dbReference type="OrthoDB" id="436852at2759"/>
<feature type="compositionally biased region" description="Acidic residues" evidence="1">
    <location>
        <begin position="280"/>
        <end position="294"/>
    </location>
</feature>
<feature type="region of interest" description="Disordered" evidence="1">
    <location>
        <begin position="903"/>
        <end position="931"/>
    </location>
</feature>
<feature type="region of interest" description="Disordered" evidence="1">
    <location>
        <begin position="1071"/>
        <end position="1181"/>
    </location>
</feature>
<feature type="region of interest" description="Disordered" evidence="1">
    <location>
        <begin position="211"/>
        <end position="236"/>
    </location>
</feature>
<feature type="compositionally biased region" description="Basic and acidic residues" evidence="1">
    <location>
        <begin position="48"/>
        <end position="57"/>
    </location>
</feature>
<sequence>MCTIAPPLPSAADLDDDDICPICEDECNCGSSRTAAPASPGAGATAGHADHNAHDDTPMPLFSQIVNQHGAPTPRKPRKQAARTAPDKSLLSRLVAAMGSRPQSAAHDDAEGEEVLDDGALLAFAAANAPISSSDDDDDAFVSPAAEINNHAASAALAQAMQIARSRNNAINGDDGDDNNDDDDEFINITDVTSDEGAAEFASETEFDLRPAARSTSALAQHAEWSDSRILDDGEDEDIEREDAAYLLSMRQSGYSSSSSLSELDDNRMDVIRSGGNSDSDLDSGAESDSESCGEDIAAARRRARGRRGRGQGRGRRTHRSSAWIDGTVAAAASSDSEDETDQELTFRAAQTEKEHALVEYYESHGSGEDALLEMHLDQLRAVRNVIQDYPGAPLGHAGALESDGSSGAERDIVFTYHPQGSDDSDVLSDDLVEGWAVGTHSRWGAAAASDGASGDSSMSESRADRLRREDGNGDSDHGSLYSSDSYDEFYTSSAFPDMGSEDYGAIVSGEVGGLYSTDLDLDGASLALGVALSMEQQGYSKEDAAAAAASVAAYPGRGAAGEAADEYLPTTTITASMNANGEADPIDGIVSVKSSVGRSGPSRMTTGTHTPFVSSDWRMAAAAVAAAYLDGPASPTMSYVLPRDLNEARSPGMVLATAAVASSDSSTADPSAASSATMAPSSLPSNDKRGGGSAKTAAEPPRPARTQSASLASAFTSQLPNSSFYKPLSSICSSGRNASVDATAAVQAASAASAPTTAALSVGGTPLVSLAEVNAALAAFAGCRSPGSPPEAPVHARTAAPKRKASCSEFQAASGDYDGTDDKRARRESQPQPYPPPSLALSAFFDLDNAQHGSSTLVMGAGTPMRGGFDARRSGGIGSDDEDGNDWLLTMDQLVDTDALLVQSPPPSPAEGAGSASDISSGLPFASGGRRSSTVAGGADMFARWDRIPVNIFRRSRALASSNRHNLSPHDDALGATSSLAMTAIKSSRQRRALVNSTLLTQHTLSAEAALRQHELKLALRGEHRGARYREPSFSAATNTGGRYHPPPPPPPSTPLSARVRMAPLGMTGRAGAAASTSPHMLHRSSSQDAAPSVLRAKALDLSPYRRGPGRPSSALRRKRADHLRTRHRKLVTSGIVTDVGTPCDSPGPESDSSETAGAAAGGALGDGDEPLVSNPAGDASDTGYAFDWLEDDEDLSLFAMPDIGTGDAVQQPSMTMLLASSSPMLMPLRTGGDAGPEQQR</sequence>
<feature type="compositionally biased region" description="Basic residues" evidence="1">
    <location>
        <begin position="1117"/>
        <end position="1132"/>
    </location>
</feature>
<protein>
    <submittedName>
        <fullName evidence="2">Uncharacterized protein</fullName>
    </submittedName>
</protein>
<evidence type="ECO:0000313" key="2">
    <source>
        <dbReference type="EMBL" id="KAJ1729628.1"/>
    </source>
</evidence>
<feature type="compositionally biased region" description="Low complexity" evidence="1">
    <location>
        <begin position="663"/>
        <end position="686"/>
    </location>
</feature>
<keyword evidence="3" id="KW-1185">Reference proteome</keyword>
<feature type="region of interest" description="Disordered" evidence="1">
    <location>
        <begin position="250"/>
        <end position="342"/>
    </location>
</feature>
<organism evidence="2 3">
    <name type="scientific">Coemansia biformis</name>
    <dbReference type="NCBI Taxonomy" id="1286918"/>
    <lineage>
        <taxon>Eukaryota</taxon>
        <taxon>Fungi</taxon>
        <taxon>Fungi incertae sedis</taxon>
        <taxon>Zoopagomycota</taxon>
        <taxon>Kickxellomycotina</taxon>
        <taxon>Kickxellomycetes</taxon>
        <taxon>Kickxellales</taxon>
        <taxon>Kickxellaceae</taxon>
        <taxon>Coemansia</taxon>
    </lineage>
</organism>
<feature type="compositionally biased region" description="Basic and acidic residues" evidence="1">
    <location>
        <begin position="462"/>
        <end position="478"/>
    </location>
</feature>
<feature type="compositionally biased region" description="Low complexity" evidence="1">
    <location>
        <begin position="250"/>
        <end position="262"/>
    </location>
</feature>
<gene>
    <name evidence="2" type="ORF">LPJ61_003429</name>
</gene>
<feature type="compositionally biased region" description="Pro residues" evidence="1">
    <location>
        <begin position="1046"/>
        <end position="1055"/>
    </location>
</feature>
<feature type="compositionally biased region" description="Low complexity" evidence="1">
    <location>
        <begin position="1151"/>
        <end position="1160"/>
    </location>
</feature>
<comment type="caution">
    <text evidence="2">The sequence shown here is derived from an EMBL/GenBank/DDBJ whole genome shotgun (WGS) entry which is preliminary data.</text>
</comment>
<feature type="region of interest" description="Disordered" evidence="1">
    <location>
        <begin position="663"/>
        <end position="710"/>
    </location>
</feature>
<reference evidence="2" key="1">
    <citation type="submission" date="2022-07" db="EMBL/GenBank/DDBJ databases">
        <title>Phylogenomic reconstructions and comparative analyses of Kickxellomycotina fungi.</title>
        <authorList>
            <person name="Reynolds N.K."/>
            <person name="Stajich J.E."/>
            <person name="Barry K."/>
            <person name="Grigoriev I.V."/>
            <person name="Crous P."/>
            <person name="Smith M.E."/>
        </authorList>
    </citation>
    <scope>NUCLEOTIDE SEQUENCE</scope>
    <source>
        <strain evidence="2">BCRC 34381</strain>
    </source>
</reference>
<feature type="region of interest" description="Disordered" evidence="1">
    <location>
        <begin position="31"/>
        <end position="88"/>
    </location>
</feature>
<feature type="region of interest" description="Disordered" evidence="1">
    <location>
        <begin position="447"/>
        <end position="483"/>
    </location>
</feature>
<feature type="region of interest" description="Disordered" evidence="1">
    <location>
        <begin position="1223"/>
        <end position="1242"/>
    </location>
</feature>
<evidence type="ECO:0000313" key="3">
    <source>
        <dbReference type="Proteomes" id="UP001143981"/>
    </source>
</evidence>
<proteinExistence type="predicted"/>
<feature type="compositionally biased region" description="Basic residues" evidence="1">
    <location>
        <begin position="300"/>
        <end position="320"/>
    </location>
</feature>
<dbReference type="AlphaFoldDB" id="A0A9W8CWA0"/>
<name>A0A9W8CWA0_9FUNG</name>
<feature type="compositionally biased region" description="Low complexity" evidence="1">
    <location>
        <begin position="447"/>
        <end position="461"/>
    </location>
</feature>
<feature type="compositionally biased region" description="Polar residues" evidence="1">
    <location>
        <begin position="1076"/>
        <end position="1091"/>
    </location>
</feature>
<dbReference type="Proteomes" id="UP001143981">
    <property type="component" value="Unassembled WGS sequence"/>
</dbReference>
<evidence type="ECO:0000256" key="1">
    <source>
        <dbReference type="SAM" id="MobiDB-lite"/>
    </source>
</evidence>
<feature type="compositionally biased region" description="Low complexity" evidence="1">
    <location>
        <begin position="31"/>
        <end position="47"/>
    </location>
</feature>
<feature type="compositionally biased region" description="Basic and acidic residues" evidence="1">
    <location>
        <begin position="821"/>
        <end position="830"/>
    </location>
</feature>
<feature type="region of interest" description="Disordered" evidence="1">
    <location>
        <begin position="1035"/>
        <end position="1058"/>
    </location>
</feature>